<dbReference type="InterPro" id="IPR045293">
    <property type="entry name" value="Complex1_LYR_LYRM2"/>
</dbReference>
<keyword evidence="9" id="KW-1185">Reference proteome</keyword>
<feature type="domain" description="Complex 1 LYR protein" evidence="7">
    <location>
        <begin position="37"/>
        <end position="91"/>
    </location>
</feature>
<comment type="similarity">
    <text evidence="2">Belongs to the complex I LYR family.</text>
</comment>
<dbReference type="Proteomes" id="UP000027586">
    <property type="component" value="Unassembled WGS sequence"/>
</dbReference>
<dbReference type="CDD" id="cd20262">
    <property type="entry name" value="Complex1_LYR_LYRM2"/>
    <property type="match status" value="1"/>
</dbReference>
<dbReference type="VEuPathDB" id="FungiDB:LCOR_02997.1"/>
<proteinExistence type="inferred from homology"/>
<sequence length="105" mass="12066">MKSTVLRLARSTSAPPPLPKFFKDSNMSLAHFMVRGQVISLYRDILRCTKGLDKQSAREIRDFARADFERYRNERDLDKIRSLLSSGKQQMHSLKASVDLAHASR</sequence>
<comment type="subcellular location">
    <subcellularLocation>
        <location evidence="1">Mitochondrion</location>
    </subcellularLocation>
</comment>
<evidence type="ECO:0000256" key="2">
    <source>
        <dbReference type="ARBA" id="ARBA00009508"/>
    </source>
</evidence>
<evidence type="ECO:0000313" key="9">
    <source>
        <dbReference type="Proteomes" id="UP000027586"/>
    </source>
</evidence>
<protein>
    <recommendedName>
        <fullName evidence="5">LYR motif-containing protein 2</fullName>
    </recommendedName>
</protein>
<organism evidence="8 9">
    <name type="scientific">Lichtheimia corymbifera JMRC:FSU:9682</name>
    <dbReference type="NCBI Taxonomy" id="1263082"/>
    <lineage>
        <taxon>Eukaryota</taxon>
        <taxon>Fungi</taxon>
        <taxon>Fungi incertae sedis</taxon>
        <taxon>Mucoromycota</taxon>
        <taxon>Mucoromycotina</taxon>
        <taxon>Mucoromycetes</taxon>
        <taxon>Mucorales</taxon>
        <taxon>Lichtheimiaceae</taxon>
        <taxon>Lichtheimia</taxon>
    </lineage>
</organism>
<dbReference type="OrthoDB" id="74240at2759"/>
<comment type="function">
    <text evidence="6">Involved in efficient integration of the N-module into mitochondrial respiratory chain complex I.</text>
</comment>
<dbReference type="PANTHER" id="PTHR13675:SF0">
    <property type="entry name" value="LYR MOTIF-CONTAINING PROTEIN 2"/>
    <property type="match status" value="1"/>
</dbReference>
<evidence type="ECO:0000259" key="7">
    <source>
        <dbReference type="Pfam" id="PF05347"/>
    </source>
</evidence>
<evidence type="ECO:0000313" key="8">
    <source>
        <dbReference type="EMBL" id="CDH51385.1"/>
    </source>
</evidence>
<dbReference type="PANTHER" id="PTHR13675">
    <property type="entry name" value="LYR MOTIF-CONTAINING PROTEIN 2"/>
    <property type="match status" value="1"/>
</dbReference>
<reference evidence="8" key="1">
    <citation type="submission" date="2013-08" db="EMBL/GenBank/DDBJ databases">
        <title>Gene expansion shapes genome architecture in the human pathogen Lichtheimia corymbifera: an evolutionary genomics analysis in the ancient terrestrial Mucorales (Mucoromycotina).</title>
        <authorList>
            <person name="Schwartze V.U."/>
            <person name="Winter S."/>
            <person name="Shelest E."/>
            <person name="Marcet-Houben M."/>
            <person name="Horn F."/>
            <person name="Wehner S."/>
            <person name="Hoffmann K."/>
            <person name="Riege K."/>
            <person name="Sammeth M."/>
            <person name="Nowrousian M."/>
            <person name="Valiante V."/>
            <person name="Linde J."/>
            <person name="Jacobsen I.D."/>
            <person name="Marz M."/>
            <person name="Brakhage A.A."/>
            <person name="Gabaldon T."/>
            <person name="Bocker S."/>
            <person name="Voigt K."/>
        </authorList>
    </citation>
    <scope>NUCLEOTIDE SEQUENCE [LARGE SCALE GENOMIC DNA]</scope>
    <source>
        <strain evidence="8">FSU 9682</strain>
    </source>
</reference>
<keyword evidence="4" id="KW-0496">Mitochondrion</keyword>
<evidence type="ECO:0000256" key="5">
    <source>
        <dbReference type="ARBA" id="ARBA00026235"/>
    </source>
</evidence>
<comment type="caution">
    <text evidence="8">The sequence shown here is derived from an EMBL/GenBank/DDBJ whole genome shotgun (WGS) entry which is preliminary data.</text>
</comment>
<dbReference type="Pfam" id="PF05347">
    <property type="entry name" value="Complex1_LYR"/>
    <property type="match status" value="1"/>
</dbReference>
<keyword evidence="3" id="KW-0809">Transit peptide</keyword>
<evidence type="ECO:0000256" key="4">
    <source>
        <dbReference type="ARBA" id="ARBA00023128"/>
    </source>
</evidence>
<evidence type="ECO:0000256" key="6">
    <source>
        <dbReference type="ARBA" id="ARBA00044735"/>
    </source>
</evidence>
<accession>A0A068RNT9</accession>
<dbReference type="EMBL" id="CBTN010000009">
    <property type="protein sequence ID" value="CDH51385.1"/>
    <property type="molecule type" value="Genomic_DNA"/>
</dbReference>
<gene>
    <name evidence="8" type="ORF">LCOR_02997.1</name>
</gene>
<evidence type="ECO:0000256" key="3">
    <source>
        <dbReference type="ARBA" id="ARBA00022946"/>
    </source>
</evidence>
<name>A0A068RNT9_9FUNG</name>
<dbReference type="GO" id="GO:0005739">
    <property type="term" value="C:mitochondrion"/>
    <property type="evidence" value="ECO:0007669"/>
    <property type="project" value="UniProtKB-SubCell"/>
</dbReference>
<dbReference type="InterPro" id="IPR008011">
    <property type="entry name" value="Complex1_LYR_dom"/>
</dbReference>
<evidence type="ECO:0000256" key="1">
    <source>
        <dbReference type="ARBA" id="ARBA00004173"/>
    </source>
</evidence>
<dbReference type="STRING" id="1263082.A0A068RNT9"/>
<dbReference type="AlphaFoldDB" id="A0A068RNT9"/>